<reference evidence="4 5" key="1">
    <citation type="submission" date="2018-05" db="EMBL/GenBank/DDBJ databases">
        <title>Genomic Encyclopedia of Type Strains, Phase IV (KMG-IV): sequencing the most valuable type-strain genomes for metagenomic binning, comparative biology and taxonomic classification.</title>
        <authorList>
            <person name="Goeker M."/>
        </authorList>
    </citation>
    <scope>NUCLEOTIDE SEQUENCE [LARGE SCALE GENOMIC DNA]</scope>
    <source>
        <strain evidence="4 5">JC118</strain>
    </source>
</reference>
<accession>A0A318KNG0</accession>
<dbReference type="Pfam" id="PF00465">
    <property type="entry name" value="Fe-ADH"/>
    <property type="match status" value="1"/>
</dbReference>
<dbReference type="InterPro" id="IPR018211">
    <property type="entry name" value="ADH_Fe_CS"/>
</dbReference>
<feature type="domain" description="Alcohol dehydrogenase iron-type/glycerol dehydrogenase GldA" evidence="2">
    <location>
        <begin position="9"/>
        <end position="181"/>
    </location>
</feature>
<sequence>MDNFVFYNPAKIIFGKDQEKTAGEWIRKYDGHKVLLHYGGGSIKKNGVYDTIIASLKANDLPFVELSGVVPNPRYSLIQEGIALCKREGVDFILAVGGGSVIDSAKGIAAGVLLNEDEDLWEDYYMFKRGPEKALPLGTVLTIPATGSESSRSSVVTNEATHFKRSMAADCMIPKFSIINPKTHYSLPPYQIACGCADILAHLMERYFTPTENVDFTDRMLEASMKTVINYAPLAIKYPTDYNIRAEIAWVGTIAHNGLLNTGRLGDWASHDLEHELGAIYDIYHGEGLAITFPAWMKYVYKQNPKRFVQFAQRVWDVEFSAEQEERIILEGIHRLERFFTELGLPIRCSQLHIDHSRFREMAQKIMVNRDHEGEFMKLYEEDCYQIYCLSE</sequence>
<gene>
    <name evidence="4" type="ORF">DES51_11176</name>
</gene>
<dbReference type="PANTHER" id="PTHR43633:SF1">
    <property type="entry name" value="ALCOHOL DEHYDROGENASE YQHD"/>
    <property type="match status" value="1"/>
</dbReference>
<dbReference type="Proteomes" id="UP000247612">
    <property type="component" value="Unassembled WGS sequence"/>
</dbReference>
<dbReference type="CDD" id="cd08187">
    <property type="entry name" value="BDH"/>
    <property type="match status" value="1"/>
</dbReference>
<keyword evidence="1" id="KW-0560">Oxidoreductase</keyword>
<evidence type="ECO:0000259" key="3">
    <source>
        <dbReference type="Pfam" id="PF25137"/>
    </source>
</evidence>
<dbReference type="RefSeq" id="WP_022939519.1">
    <property type="nucleotide sequence ID" value="NZ_CABKRQ010000010.1"/>
</dbReference>
<dbReference type="Gene3D" id="1.20.1090.10">
    <property type="entry name" value="Dehydroquinate synthase-like - alpha domain"/>
    <property type="match status" value="1"/>
</dbReference>
<evidence type="ECO:0000259" key="2">
    <source>
        <dbReference type="Pfam" id="PF00465"/>
    </source>
</evidence>
<dbReference type="AlphaFoldDB" id="A0A318KNG0"/>
<dbReference type="GO" id="GO:1990362">
    <property type="term" value="F:butanol dehydrogenase (NAD+) activity"/>
    <property type="evidence" value="ECO:0007669"/>
    <property type="project" value="InterPro"/>
</dbReference>
<evidence type="ECO:0000313" key="4">
    <source>
        <dbReference type="EMBL" id="PXX77325.1"/>
    </source>
</evidence>
<dbReference type="GO" id="GO:0046872">
    <property type="term" value="F:metal ion binding"/>
    <property type="evidence" value="ECO:0007669"/>
    <property type="project" value="InterPro"/>
</dbReference>
<dbReference type="PROSITE" id="PS00060">
    <property type="entry name" value="ADH_IRON_2"/>
    <property type="match status" value="1"/>
</dbReference>
<dbReference type="STRING" id="1034346.GCA_000313565_03241"/>
<dbReference type="Gene3D" id="3.40.50.1970">
    <property type="match status" value="1"/>
</dbReference>
<dbReference type="Pfam" id="PF25137">
    <property type="entry name" value="ADH_Fe_C"/>
    <property type="match status" value="1"/>
</dbReference>
<dbReference type="GO" id="GO:0005829">
    <property type="term" value="C:cytosol"/>
    <property type="evidence" value="ECO:0007669"/>
    <property type="project" value="TreeGrafter"/>
</dbReference>
<dbReference type="EMBL" id="QJKH01000011">
    <property type="protein sequence ID" value="PXX77325.1"/>
    <property type="molecule type" value="Genomic_DNA"/>
</dbReference>
<comment type="caution">
    <text evidence="4">The sequence shown here is derived from an EMBL/GenBank/DDBJ whole genome shotgun (WGS) entry which is preliminary data.</text>
</comment>
<dbReference type="GO" id="GO:0008106">
    <property type="term" value="F:alcohol dehydrogenase (NADP+) activity"/>
    <property type="evidence" value="ECO:0007669"/>
    <property type="project" value="TreeGrafter"/>
</dbReference>
<evidence type="ECO:0000256" key="1">
    <source>
        <dbReference type="ARBA" id="ARBA00023002"/>
    </source>
</evidence>
<organism evidence="4 5">
    <name type="scientific">Dielma fastidiosa</name>
    <dbReference type="NCBI Taxonomy" id="1034346"/>
    <lineage>
        <taxon>Bacteria</taxon>
        <taxon>Bacillati</taxon>
        <taxon>Bacillota</taxon>
        <taxon>Erysipelotrichia</taxon>
        <taxon>Erysipelotrichales</taxon>
        <taxon>Erysipelotrichaceae</taxon>
        <taxon>Dielma</taxon>
    </lineage>
</organism>
<dbReference type="GO" id="GO:1990002">
    <property type="term" value="F:methylglyoxal reductase (NADPH) (acetol producing) activity"/>
    <property type="evidence" value="ECO:0007669"/>
    <property type="project" value="TreeGrafter"/>
</dbReference>
<dbReference type="OrthoDB" id="9801156at2"/>
<keyword evidence="5" id="KW-1185">Reference proteome</keyword>
<dbReference type="InterPro" id="IPR001670">
    <property type="entry name" value="ADH_Fe/GldA"/>
</dbReference>
<evidence type="ECO:0000313" key="5">
    <source>
        <dbReference type="Proteomes" id="UP000247612"/>
    </source>
</evidence>
<dbReference type="PANTHER" id="PTHR43633">
    <property type="entry name" value="ALCOHOL DEHYDROGENASE YQHD"/>
    <property type="match status" value="1"/>
</dbReference>
<name>A0A318KNG0_9FIRM</name>
<dbReference type="FunFam" id="3.40.50.1970:FF:000003">
    <property type="entry name" value="Alcohol dehydrogenase, iron-containing"/>
    <property type="match status" value="1"/>
</dbReference>
<dbReference type="SUPFAM" id="SSF56796">
    <property type="entry name" value="Dehydroquinate synthase-like"/>
    <property type="match status" value="1"/>
</dbReference>
<protein>
    <submittedName>
        <fullName evidence="4">Uncharacterized protein</fullName>
    </submittedName>
</protein>
<dbReference type="InterPro" id="IPR056798">
    <property type="entry name" value="ADH_Fe_C"/>
</dbReference>
<proteinExistence type="predicted"/>
<feature type="domain" description="Fe-containing alcohol dehydrogenase-like C-terminal" evidence="3">
    <location>
        <begin position="194"/>
        <end position="388"/>
    </location>
</feature>
<dbReference type="InterPro" id="IPR044731">
    <property type="entry name" value="BDH-like"/>
</dbReference>